<dbReference type="CDD" id="cd05403">
    <property type="entry name" value="NT_KNTase_like"/>
    <property type="match status" value="1"/>
</dbReference>
<dbReference type="RefSeq" id="WP_017895071.1">
    <property type="nucleotide sequence ID" value="NZ_CBXI010000040.1"/>
</dbReference>
<feature type="domain" description="Polymerase beta nucleotidyltransferase" evidence="1">
    <location>
        <begin position="10"/>
        <end position="99"/>
    </location>
</feature>
<organism evidence="2 3">
    <name type="scientific">Clostridium tyrobutyricum DIVETGP</name>
    <dbReference type="NCBI Taxonomy" id="1408889"/>
    <lineage>
        <taxon>Bacteria</taxon>
        <taxon>Bacillati</taxon>
        <taxon>Bacillota</taxon>
        <taxon>Clostridia</taxon>
        <taxon>Eubacteriales</taxon>
        <taxon>Clostridiaceae</taxon>
        <taxon>Clostridium</taxon>
    </lineage>
</organism>
<dbReference type="InterPro" id="IPR052930">
    <property type="entry name" value="TA_antitoxin_MntA"/>
</dbReference>
<dbReference type="PANTHER" id="PTHR43852">
    <property type="entry name" value="NUCLEOTIDYLTRANSFERASE"/>
    <property type="match status" value="1"/>
</dbReference>
<dbReference type="Pfam" id="PF18765">
    <property type="entry name" value="Polbeta"/>
    <property type="match status" value="1"/>
</dbReference>
<name>W6NJK0_CLOTY</name>
<gene>
    <name evidence="2" type="ORF">CTDIVETGP_2227</name>
</gene>
<comment type="caution">
    <text evidence="2">The sequence shown here is derived from an EMBL/GenBank/DDBJ whole genome shotgun (WGS) entry which is preliminary data.</text>
</comment>
<proteinExistence type="predicted"/>
<protein>
    <submittedName>
        <fullName evidence="2">DNA polymerase, beta domain protein region</fullName>
    </submittedName>
</protein>
<dbReference type="InterPro" id="IPR043519">
    <property type="entry name" value="NT_sf"/>
</dbReference>
<dbReference type="PANTHER" id="PTHR43852:SF2">
    <property type="entry name" value="PROTEIN ADENYLYLTRANSFERASE MNTA"/>
    <property type="match status" value="1"/>
</dbReference>
<keyword evidence="3" id="KW-1185">Reference proteome</keyword>
<dbReference type="GeneID" id="29420612"/>
<reference evidence="2 3" key="1">
    <citation type="journal article" date="2015" name="Genome Announc.">
        <title>Draft Genome Sequence of Clostridium tyrobutyricum Strain DIVETGP, Isolated from Cow's Milk for Grana Padano Production.</title>
        <authorList>
            <person name="Soggiu A."/>
            <person name="Piras C."/>
            <person name="Gaiarsa S."/>
            <person name="Sassera D."/>
            <person name="Roncada P."/>
            <person name="Bendixen E."/>
            <person name="Brasca M."/>
            <person name="Bonizzi L."/>
        </authorList>
    </citation>
    <scope>NUCLEOTIDE SEQUENCE [LARGE SCALE GENOMIC DNA]</scope>
    <source>
        <strain evidence="2 3">DIVETGP</strain>
    </source>
</reference>
<dbReference type="Proteomes" id="UP000019482">
    <property type="component" value="Unassembled WGS sequence"/>
</dbReference>
<dbReference type="OrthoDB" id="9816197at2"/>
<dbReference type="NCBIfam" id="NF047752">
    <property type="entry name" value="MntA_antitoxin"/>
    <property type="match status" value="1"/>
</dbReference>
<accession>W6NJK0</accession>
<evidence type="ECO:0000259" key="1">
    <source>
        <dbReference type="Pfam" id="PF18765"/>
    </source>
</evidence>
<dbReference type="SUPFAM" id="SSF81301">
    <property type="entry name" value="Nucleotidyltransferase"/>
    <property type="match status" value="1"/>
</dbReference>
<evidence type="ECO:0000313" key="2">
    <source>
        <dbReference type="EMBL" id="CDL92157.1"/>
    </source>
</evidence>
<dbReference type="EMBL" id="CBXI010000040">
    <property type="protein sequence ID" value="CDL92157.1"/>
    <property type="molecule type" value="Genomic_DNA"/>
</dbReference>
<evidence type="ECO:0000313" key="3">
    <source>
        <dbReference type="Proteomes" id="UP000019482"/>
    </source>
</evidence>
<dbReference type="InterPro" id="IPR041633">
    <property type="entry name" value="Polbeta"/>
</dbReference>
<sequence length="135" mass="15741">MNIDENSIHKIIKFLKENIEPHLIYIFGSSVNGIFREDSDIDIAFKSEHELTPYQVFMFSQSLADILGRDVDLIDLNKASTVFKVQIIANGKCVYCSDDVKKAYFEMYAYKDYAKLNEEREIILNNIKKRGQIYE</sequence>
<dbReference type="Gene3D" id="3.30.460.10">
    <property type="entry name" value="Beta Polymerase, domain 2"/>
    <property type="match status" value="1"/>
</dbReference>
<dbReference type="AlphaFoldDB" id="W6NJK0"/>